<evidence type="ECO:0000313" key="5">
    <source>
        <dbReference type="Proteomes" id="UP001054252"/>
    </source>
</evidence>
<name>A0AAV5KM31_9ROSI</name>
<proteinExistence type="inferred from homology"/>
<comment type="similarity">
    <text evidence="1">Belongs to the ARG7 family.</text>
</comment>
<dbReference type="GO" id="GO:0009733">
    <property type="term" value="P:response to auxin"/>
    <property type="evidence" value="ECO:0007669"/>
    <property type="project" value="InterPro"/>
</dbReference>
<evidence type="ECO:0000256" key="1">
    <source>
        <dbReference type="ARBA" id="ARBA00006974"/>
    </source>
</evidence>
<protein>
    <recommendedName>
        <fullName evidence="6">Small auxin up regulated protein</fullName>
    </recommendedName>
</protein>
<keyword evidence="3" id="KW-0341">Growth regulation</keyword>
<keyword evidence="5" id="KW-1185">Reference proteome</keyword>
<evidence type="ECO:0000256" key="3">
    <source>
        <dbReference type="ARBA" id="ARBA00022604"/>
    </source>
</evidence>
<accession>A0AAV5KM31</accession>
<evidence type="ECO:0000313" key="4">
    <source>
        <dbReference type="EMBL" id="GKV25523.1"/>
    </source>
</evidence>
<dbReference type="EMBL" id="BPVZ01000069">
    <property type="protein sequence ID" value="GKV25523.1"/>
    <property type="molecule type" value="Genomic_DNA"/>
</dbReference>
<reference evidence="4 5" key="1">
    <citation type="journal article" date="2021" name="Commun. Biol.">
        <title>The genome of Shorea leprosula (Dipterocarpaceae) highlights the ecological relevance of drought in aseasonal tropical rainforests.</title>
        <authorList>
            <person name="Ng K.K.S."/>
            <person name="Kobayashi M.J."/>
            <person name="Fawcett J.A."/>
            <person name="Hatakeyama M."/>
            <person name="Paape T."/>
            <person name="Ng C.H."/>
            <person name="Ang C.C."/>
            <person name="Tnah L.H."/>
            <person name="Lee C.T."/>
            <person name="Nishiyama T."/>
            <person name="Sese J."/>
            <person name="O'Brien M.J."/>
            <person name="Copetti D."/>
            <person name="Mohd Noor M.I."/>
            <person name="Ong R.C."/>
            <person name="Putra M."/>
            <person name="Sireger I.Z."/>
            <person name="Indrioko S."/>
            <person name="Kosugi Y."/>
            <person name="Izuno A."/>
            <person name="Isagi Y."/>
            <person name="Lee S.L."/>
            <person name="Shimizu K.K."/>
        </authorList>
    </citation>
    <scope>NUCLEOTIDE SEQUENCE [LARGE SCALE GENOMIC DNA]</scope>
    <source>
        <strain evidence="4">214</strain>
    </source>
</reference>
<dbReference type="InterPro" id="IPR003676">
    <property type="entry name" value="SAUR_fam"/>
</dbReference>
<dbReference type="Proteomes" id="UP001054252">
    <property type="component" value="Unassembled WGS sequence"/>
</dbReference>
<dbReference type="PANTHER" id="PTHR31374">
    <property type="entry name" value="AUXIN-INDUCED PROTEIN-LIKE-RELATED"/>
    <property type="match status" value="1"/>
</dbReference>
<sequence>MSFHLQYHHHGKKDLKDIPKGCLAIMVGHEGEKQQRFVIPVIYINHPLFMQLLKDAEEEYGFDQTGPITIPCHVEDFRNVQGLIDKEQGYHPHVWCFRA</sequence>
<comment type="caution">
    <text evidence="4">The sequence shown here is derived from an EMBL/GenBank/DDBJ whole genome shotgun (WGS) entry which is preliminary data.</text>
</comment>
<organism evidence="4 5">
    <name type="scientific">Rubroshorea leprosula</name>
    <dbReference type="NCBI Taxonomy" id="152421"/>
    <lineage>
        <taxon>Eukaryota</taxon>
        <taxon>Viridiplantae</taxon>
        <taxon>Streptophyta</taxon>
        <taxon>Embryophyta</taxon>
        <taxon>Tracheophyta</taxon>
        <taxon>Spermatophyta</taxon>
        <taxon>Magnoliopsida</taxon>
        <taxon>eudicotyledons</taxon>
        <taxon>Gunneridae</taxon>
        <taxon>Pentapetalae</taxon>
        <taxon>rosids</taxon>
        <taxon>malvids</taxon>
        <taxon>Malvales</taxon>
        <taxon>Dipterocarpaceae</taxon>
        <taxon>Rubroshorea</taxon>
    </lineage>
</organism>
<evidence type="ECO:0008006" key="6">
    <source>
        <dbReference type="Google" id="ProtNLM"/>
    </source>
</evidence>
<evidence type="ECO:0000256" key="2">
    <source>
        <dbReference type="ARBA" id="ARBA00022473"/>
    </source>
</evidence>
<dbReference type="AlphaFoldDB" id="A0AAV5KM31"/>
<keyword evidence="2" id="KW-0217">Developmental protein</keyword>
<gene>
    <name evidence="4" type="ORF">SLEP1_g34952</name>
</gene>
<dbReference type="Pfam" id="PF02519">
    <property type="entry name" value="Auxin_inducible"/>
    <property type="match status" value="1"/>
</dbReference>
<dbReference type="PANTHER" id="PTHR31374:SF15">
    <property type="entry name" value="AUXIN-RESPONSIVE PROTEIN SAUR32-LIKE"/>
    <property type="match status" value="1"/>
</dbReference>